<dbReference type="RefSeq" id="WP_205174170.1">
    <property type="nucleotide sequence ID" value="NZ_JAFBDZ010000003.1"/>
</dbReference>
<evidence type="ECO:0000256" key="1">
    <source>
        <dbReference type="ARBA" id="ARBA00022490"/>
    </source>
</evidence>
<evidence type="ECO:0000313" key="7">
    <source>
        <dbReference type="EMBL" id="MBM7587014.1"/>
    </source>
</evidence>
<dbReference type="PANTHER" id="PTHR12280:SF20">
    <property type="entry name" value="4'-PHOSPHOPANTETHEINE PHOSPHATASE"/>
    <property type="match status" value="1"/>
</dbReference>
<keyword evidence="6" id="KW-0173">Coenzyme A biosynthesis</keyword>
<evidence type="ECO:0000313" key="8">
    <source>
        <dbReference type="Proteomes" id="UP001646157"/>
    </source>
</evidence>
<accession>A0ABS2NGW8</accession>
<keyword evidence="8" id="KW-1185">Reference proteome</keyword>
<dbReference type="CDD" id="cd24085">
    <property type="entry name" value="ASKHA_NBD_PanK-II_bac"/>
    <property type="match status" value="1"/>
</dbReference>
<gene>
    <name evidence="7" type="ORF">JOC86_003566</name>
</gene>
<sequence length="268" mass="28855">MKRIGIDAGGSLVKVVYEEKGRRHYKTFEVAEIGSILNWLHLIAPEAHYFVTGGSASQLKDKLSTMTEVPEFDAVCKGAQVLLNEELELDESFLLVSIGTGTSYFIVEPGSGFNRLLGSGIGGGTFMGLGNMLTGVKEFNGLVELASKGDRTSVDLMVKDLYTSGPTPIPGHLTASNFAKGKRGSYAVEDAVRALINMIAETTVLMANGTSKIHGIRKWVFVGSTVNGNQPLKDDLTQFQDMIPYEPIFLTHGAYAGAVGALVNRNNY</sequence>
<evidence type="ECO:0000256" key="3">
    <source>
        <dbReference type="ARBA" id="ARBA00022741"/>
    </source>
</evidence>
<dbReference type="SUPFAM" id="SSF53067">
    <property type="entry name" value="Actin-like ATPase domain"/>
    <property type="match status" value="1"/>
</dbReference>
<name>A0ABS2NGW8_9BACI</name>
<dbReference type="InterPro" id="IPR043129">
    <property type="entry name" value="ATPase_NBD"/>
</dbReference>
<proteinExistence type="predicted"/>
<dbReference type="InterPro" id="IPR011602">
    <property type="entry name" value="Type_II_PanK_bac"/>
</dbReference>
<dbReference type="Pfam" id="PF03630">
    <property type="entry name" value="Fumble"/>
    <property type="match status" value="1"/>
</dbReference>
<keyword evidence="2 7" id="KW-0808">Transferase</keyword>
<dbReference type="EMBL" id="JAFBDZ010000003">
    <property type="protein sequence ID" value="MBM7587014.1"/>
    <property type="molecule type" value="Genomic_DNA"/>
</dbReference>
<dbReference type="Proteomes" id="UP001646157">
    <property type="component" value="Unassembled WGS sequence"/>
</dbReference>
<reference evidence="7 8" key="1">
    <citation type="submission" date="2021-01" db="EMBL/GenBank/DDBJ databases">
        <title>Genomic Encyclopedia of Type Strains, Phase IV (KMG-IV): sequencing the most valuable type-strain genomes for metagenomic binning, comparative biology and taxonomic classification.</title>
        <authorList>
            <person name="Goeker M."/>
        </authorList>
    </citation>
    <scope>NUCLEOTIDE SEQUENCE [LARGE SCALE GENOMIC DNA]</scope>
    <source>
        <strain evidence="7 8">DSM 24834</strain>
    </source>
</reference>
<evidence type="ECO:0000256" key="4">
    <source>
        <dbReference type="ARBA" id="ARBA00022777"/>
    </source>
</evidence>
<dbReference type="Gene3D" id="3.30.420.40">
    <property type="match status" value="2"/>
</dbReference>
<evidence type="ECO:0000256" key="5">
    <source>
        <dbReference type="ARBA" id="ARBA00022840"/>
    </source>
</evidence>
<dbReference type="EC" id="2.7.1.33" evidence="7"/>
<dbReference type="InterPro" id="IPR004567">
    <property type="entry name" value="Type_II_PanK"/>
</dbReference>
<evidence type="ECO:0000256" key="6">
    <source>
        <dbReference type="ARBA" id="ARBA00022993"/>
    </source>
</evidence>
<dbReference type="PIRSF" id="PIRSF036940">
    <property type="entry name" value="PanK_bac_aCoA"/>
    <property type="match status" value="1"/>
</dbReference>
<keyword evidence="3" id="KW-0547">Nucleotide-binding</keyword>
<organism evidence="7 8">
    <name type="scientific">Rossellomorea pakistanensis</name>
    <dbReference type="NCBI Taxonomy" id="992288"/>
    <lineage>
        <taxon>Bacteria</taxon>
        <taxon>Bacillati</taxon>
        <taxon>Bacillota</taxon>
        <taxon>Bacilli</taxon>
        <taxon>Bacillales</taxon>
        <taxon>Bacillaceae</taxon>
        <taxon>Rossellomorea</taxon>
    </lineage>
</organism>
<protein>
    <submittedName>
        <fullName evidence="7">Type II pantothenate kinase</fullName>
        <ecNumber evidence="7">2.7.1.33</ecNumber>
    </submittedName>
</protein>
<keyword evidence="1" id="KW-0963">Cytoplasm</keyword>
<keyword evidence="4 7" id="KW-0418">Kinase</keyword>
<dbReference type="GO" id="GO:0004594">
    <property type="term" value="F:pantothenate kinase activity"/>
    <property type="evidence" value="ECO:0007669"/>
    <property type="project" value="UniProtKB-EC"/>
</dbReference>
<keyword evidence="5" id="KW-0067">ATP-binding</keyword>
<evidence type="ECO:0000256" key="2">
    <source>
        <dbReference type="ARBA" id="ARBA00022679"/>
    </source>
</evidence>
<comment type="caution">
    <text evidence="7">The sequence shown here is derived from an EMBL/GenBank/DDBJ whole genome shotgun (WGS) entry which is preliminary data.</text>
</comment>
<dbReference type="PANTHER" id="PTHR12280">
    <property type="entry name" value="PANTOTHENATE KINASE"/>
    <property type="match status" value="1"/>
</dbReference>